<evidence type="ECO:0000256" key="7">
    <source>
        <dbReference type="ARBA" id="ARBA00023136"/>
    </source>
</evidence>
<evidence type="ECO:0000256" key="3">
    <source>
        <dbReference type="ARBA" id="ARBA00022475"/>
    </source>
</evidence>
<evidence type="ECO:0000313" key="11">
    <source>
        <dbReference type="Proteomes" id="UP000318509"/>
    </source>
</evidence>
<evidence type="ECO:0000313" key="10">
    <source>
        <dbReference type="EMBL" id="TMI91306.1"/>
    </source>
</evidence>
<feature type="transmembrane region" description="Helical" evidence="9">
    <location>
        <begin position="65"/>
        <end position="88"/>
    </location>
</feature>
<dbReference type="Pfam" id="PF02653">
    <property type="entry name" value="BPD_transp_2"/>
    <property type="match status" value="1"/>
</dbReference>
<dbReference type="EMBL" id="VBAK01000098">
    <property type="protein sequence ID" value="TMI91306.1"/>
    <property type="molecule type" value="Genomic_DNA"/>
</dbReference>
<evidence type="ECO:0000256" key="5">
    <source>
        <dbReference type="ARBA" id="ARBA00022970"/>
    </source>
</evidence>
<reference evidence="10 11" key="1">
    <citation type="journal article" date="2019" name="Nat. Microbiol.">
        <title>Mediterranean grassland soil C-N compound turnover is dependent on rainfall and depth, and is mediated by genomically divergent microorganisms.</title>
        <authorList>
            <person name="Diamond S."/>
            <person name="Andeer P.F."/>
            <person name="Li Z."/>
            <person name="Crits-Christoph A."/>
            <person name="Burstein D."/>
            <person name="Anantharaman K."/>
            <person name="Lane K.R."/>
            <person name="Thomas B.C."/>
            <person name="Pan C."/>
            <person name="Northen T.R."/>
            <person name="Banfield J.F."/>
        </authorList>
    </citation>
    <scope>NUCLEOTIDE SEQUENCE [LARGE SCALE GENOMIC DNA]</scope>
    <source>
        <strain evidence="10">NP_3</strain>
    </source>
</reference>
<feature type="transmembrane region" description="Helical" evidence="9">
    <location>
        <begin position="225"/>
        <end position="253"/>
    </location>
</feature>
<evidence type="ECO:0000256" key="1">
    <source>
        <dbReference type="ARBA" id="ARBA00004651"/>
    </source>
</evidence>
<dbReference type="AlphaFoldDB" id="A0A537K6W7"/>
<organism evidence="10 11">
    <name type="scientific">Candidatus Segetimicrobium genomatis</name>
    <dbReference type="NCBI Taxonomy" id="2569760"/>
    <lineage>
        <taxon>Bacteria</taxon>
        <taxon>Bacillati</taxon>
        <taxon>Candidatus Sysuimicrobiota</taxon>
        <taxon>Candidatus Sysuimicrobiia</taxon>
        <taxon>Candidatus Sysuimicrobiales</taxon>
        <taxon>Candidatus Segetimicrobiaceae</taxon>
        <taxon>Candidatus Segetimicrobium</taxon>
    </lineage>
</organism>
<keyword evidence="5" id="KW-0029">Amino-acid transport</keyword>
<dbReference type="GO" id="GO:0005886">
    <property type="term" value="C:plasma membrane"/>
    <property type="evidence" value="ECO:0007669"/>
    <property type="project" value="UniProtKB-SubCell"/>
</dbReference>
<keyword evidence="7 9" id="KW-0472">Membrane</keyword>
<dbReference type="Proteomes" id="UP000318509">
    <property type="component" value="Unassembled WGS sequence"/>
</dbReference>
<evidence type="ECO:0000256" key="2">
    <source>
        <dbReference type="ARBA" id="ARBA00022448"/>
    </source>
</evidence>
<proteinExistence type="inferred from homology"/>
<dbReference type="PANTHER" id="PTHR11795:SF445">
    <property type="entry name" value="AMINO ACID ABC TRANSPORTER PERMEASE PROTEIN"/>
    <property type="match status" value="1"/>
</dbReference>
<dbReference type="InterPro" id="IPR001851">
    <property type="entry name" value="ABC_transp_permease"/>
</dbReference>
<feature type="transmembrane region" description="Helical" evidence="9">
    <location>
        <begin position="140"/>
        <end position="163"/>
    </location>
</feature>
<evidence type="ECO:0000256" key="4">
    <source>
        <dbReference type="ARBA" id="ARBA00022692"/>
    </source>
</evidence>
<protein>
    <submittedName>
        <fullName evidence="10">Branched-chain amino acid ABC transporter permease</fullName>
    </submittedName>
</protein>
<feature type="transmembrane region" description="Helical" evidence="9">
    <location>
        <begin position="12"/>
        <end position="35"/>
    </location>
</feature>
<evidence type="ECO:0000256" key="9">
    <source>
        <dbReference type="SAM" id="Phobius"/>
    </source>
</evidence>
<comment type="similarity">
    <text evidence="8">Belongs to the binding-protein-dependent transport system permease family. LivHM subfamily.</text>
</comment>
<keyword evidence="3" id="KW-1003">Cell membrane</keyword>
<accession>A0A537K6W7</accession>
<evidence type="ECO:0000256" key="6">
    <source>
        <dbReference type="ARBA" id="ARBA00022989"/>
    </source>
</evidence>
<dbReference type="CDD" id="cd06582">
    <property type="entry name" value="TM_PBP1_LivH_like"/>
    <property type="match status" value="1"/>
</dbReference>
<gene>
    <name evidence="10" type="ORF">E6H00_04360</name>
</gene>
<sequence length="290" mass="29872">MTIFAQNAVFGLLIGGLYGLAAVGLSLVFGVLKMLNVAHGELIMLGGYTGFWLFTLWGVDPFIAVLPSALALFGAGVVLYQALFRRLIYASDETKLKNSILIGFGLTLVLQTLAILAWTADERAITTPYAGGVVPIGGVVVPLLRAGALGAAFLVLGGLHLFLHRTLPGKAIRATAEDVEAASLVGIPVPKIFLTSFGLGSALAGVAGTLVGMTDAISPAIGLSWTLKALIVVVLGGMGSVVGTFVAGLFLGVAESMSGFVLGNAYREVMGLVLFLLVLLLRPQGLFGSG</sequence>
<feature type="transmembrane region" description="Helical" evidence="9">
    <location>
        <begin position="42"/>
        <end position="59"/>
    </location>
</feature>
<comment type="subcellular location">
    <subcellularLocation>
        <location evidence="1">Cell membrane</location>
        <topology evidence="1">Multi-pass membrane protein</topology>
    </subcellularLocation>
</comment>
<feature type="transmembrane region" description="Helical" evidence="9">
    <location>
        <begin position="100"/>
        <end position="120"/>
    </location>
</feature>
<name>A0A537K6W7_9BACT</name>
<dbReference type="PANTHER" id="PTHR11795">
    <property type="entry name" value="BRANCHED-CHAIN AMINO ACID TRANSPORT SYSTEM PERMEASE PROTEIN LIVH"/>
    <property type="match status" value="1"/>
</dbReference>
<keyword evidence="2" id="KW-0813">Transport</keyword>
<keyword evidence="6 9" id="KW-1133">Transmembrane helix</keyword>
<comment type="caution">
    <text evidence="10">The sequence shown here is derived from an EMBL/GenBank/DDBJ whole genome shotgun (WGS) entry which is preliminary data.</text>
</comment>
<dbReference type="GO" id="GO:0022857">
    <property type="term" value="F:transmembrane transporter activity"/>
    <property type="evidence" value="ECO:0007669"/>
    <property type="project" value="InterPro"/>
</dbReference>
<evidence type="ECO:0000256" key="8">
    <source>
        <dbReference type="ARBA" id="ARBA00037998"/>
    </source>
</evidence>
<dbReference type="GO" id="GO:0006865">
    <property type="term" value="P:amino acid transport"/>
    <property type="evidence" value="ECO:0007669"/>
    <property type="project" value="UniProtKB-KW"/>
</dbReference>
<feature type="transmembrane region" description="Helical" evidence="9">
    <location>
        <begin position="192"/>
        <end position="213"/>
    </location>
</feature>
<keyword evidence="4 9" id="KW-0812">Transmembrane</keyword>
<dbReference type="InterPro" id="IPR052157">
    <property type="entry name" value="BCAA_transport_permease"/>
</dbReference>
<feature type="transmembrane region" description="Helical" evidence="9">
    <location>
        <begin position="265"/>
        <end position="282"/>
    </location>
</feature>